<feature type="compositionally biased region" description="Acidic residues" evidence="1">
    <location>
        <begin position="105"/>
        <end position="114"/>
    </location>
</feature>
<feature type="compositionally biased region" description="Basic residues" evidence="1">
    <location>
        <begin position="151"/>
        <end position="165"/>
    </location>
</feature>
<comment type="caution">
    <text evidence="2">The sequence shown here is derived from an EMBL/GenBank/DDBJ whole genome shotgun (WGS) entry which is preliminary data.</text>
</comment>
<evidence type="ECO:0000313" key="3">
    <source>
        <dbReference type="Proteomes" id="UP000815325"/>
    </source>
</evidence>
<accession>A0ABQ7GJE5</accession>
<name>A0ABQ7GJE5_DUNSA</name>
<evidence type="ECO:0008006" key="4">
    <source>
        <dbReference type="Google" id="ProtNLM"/>
    </source>
</evidence>
<gene>
    <name evidence="2" type="ORF">DUNSADRAFT_8501</name>
</gene>
<keyword evidence="3" id="KW-1185">Reference proteome</keyword>
<dbReference type="Proteomes" id="UP000815325">
    <property type="component" value="Unassembled WGS sequence"/>
</dbReference>
<sequence length="198" mass="21597">MRQACAGDWGNFLEQVSTGPSPSWHAKLQELPLTSETTELRLKVKHCHDPRGNHLSSRDRLLGRNSIRIGGLKPGLAHQLTIPLFGRRPMRKGGGGGSQQGRDPDADEDDEDDAYSQAHASTTGKSGGDRVVYDPEADAMHGMAGLPPRGKLSHTHTHTHTHRSRTPSAARLLALIHAMWLCLHMCACSNNLRGQRGL</sequence>
<evidence type="ECO:0000313" key="2">
    <source>
        <dbReference type="EMBL" id="KAF5834731.1"/>
    </source>
</evidence>
<proteinExistence type="predicted"/>
<protein>
    <recommendedName>
        <fullName evidence="4">Encoded protein</fullName>
    </recommendedName>
</protein>
<reference evidence="2" key="1">
    <citation type="submission" date="2017-08" db="EMBL/GenBank/DDBJ databases">
        <authorList>
            <person name="Polle J.E."/>
            <person name="Barry K."/>
            <person name="Cushman J."/>
            <person name="Schmutz J."/>
            <person name="Tran D."/>
            <person name="Hathwaick L.T."/>
            <person name="Yim W.C."/>
            <person name="Jenkins J."/>
            <person name="Mckie-Krisberg Z.M."/>
            <person name="Prochnik S."/>
            <person name="Lindquist E."/>
            <person name="Dockter R.B."/>
            <person name="Adam C."/>
            <person name="Molina H."/>
            <person name="Bunkerborg J."/>
            <person name="Jin E."/>
            <person name="Buchheim M."/>
            <person name="Magnuson J."/>
        </authorList>
    </citation>
    <scope>NUCLEOTIDE SEQUENCE</scope>
    <source>
        <strain evidence="2">CCAP 19/18</strain>
    </source>
</reference>
<feature type="region of interest" description="Disordered" evidence="1">
    <location>
        <begin position="86"/>
        <end position="167"/>
    </location>
</feature>
<organism evidence="2 3">
    <name type="scientific">Dunaliella salina</name>
    <name type="common">Green alga</name>
    <name type="synonym">Protococcus salinus</name>
    <dbReference type="NCBI Taxonomy" id="3046"/>
    <lineage>
        <taxon>Eukaryota</taxon>
        <taxon>Viridiplantae</taxon>
        <taxon>Chlorophyta</taxon>
        <taxon>core chlorophytes</taxon>
        <taxon>Chlorophyceae</taxon>
        <taxon>CS clade</taxon>
        <taxon>Chlamydomonadales</taxon>
        <taxon>Dunaliellaceae</taxon>
        <taxon>Dunaliella</taxon>
    </lineage>
</organism>
<dbReference type="EMBL" id="MU069741">
    <property type="protein sequence ID" value="KAF5834731.1"/>
    <property type="molecule type" value="Genomic_DNA"/>
</dbReference>
<evidence type="ECO:0000256" key="1">
    <source>
        <dbReference type="SAM" id="MobiDB-lite"/>
    </source>
</evidence>